<name>A0A022RBU6_ERYGU</name>
<dbReference type="InterPro" id="IPR050608">
    <property type="entry name" value="NmrA-type/Isoflavone_red_sf"/>
</dbReference>
<dbReference type="GO" id="GO:0050664">
    <property type="term" value="F:oxidoreductase activity, acting on NAD(P)H, oxygen as acceptor"/>
    <property type="evidence" value="ECO:0000318"/>
    <property type="project" value="GO_Central"/>
</dbReference>
<dbReference type="InterPro" id="IPR036291">
    <property type="entry name" value="NAD(P)-bd_dom_sf"/>
</dbReference>
<reference evidence="5 6" key="1">
    <citation type="journal article" date="2013" name="Proc. Natl. Acad. Sci. U.S.A.">
        <title>Fine-scale variation in meiotic recombination in Mimulus inferred from population shotgun sequencing.</title>
        <authorList>
            <person name="Hellsten U."/>
            <person name="Wright K.M."/>
            <person name="Jenkins J."/>
            <person name="Shu S."/>
            <person name="Yuan Y."/>
            <person name="Wessler S.R."/>
            <person name="Schmutz J."/>
            <person name="Willis J.H."/>
            <person name="Rokhsar D.S."/>
        </authorList>
    </citation>
    <scope>NUCLEOTIDE SEQUENCE [LARGE SCALE GENOMIC DNA]</scope>
    <source>
        <strain evidence="6">cv. DUN x IM62</strain>
    </source>
</reference>
<keyword evidence="6" id="KW-1185">Reference proteome</keyword>
<dbReference type="STRING" id="4155.A0A022RBU6"/>
<dbReference type="EMBL" id="KI630513">
    <property type="protein sequence ID" value="EYU37807.1"/>
    <property type="molecule type" value="Genomic_DNA"/>
</dbReference>
<dbReference type="Gene3D" id="3.40.50.720">
    <property type="entry name" value="NAD(P)-binding Rossmann-like Domain"/>
    <property type="match status" value="1"/>
</dbReference>
<gene>
    <name evidence="5" type="ORF">MIMGU_mgv1a008207mg</name>
</gene>
<dbReference type="InterPro" id="IPR008030">
    <property type="entry name" value="NmrA-like"/>
</dbReference>
<organism evidence="5 6">
    <name type="scientific">Erythranthe guttata</name>
    <name type="common">Yellow monkey flower</name>
    <name type="synonym">Mimulus guttatus</name>
    <dbReference type="NCBI Taxonomy" id="4155"/>
    <lineage>
        <taxon>Eukaryota</taxon>
        <taxon>Viridiplantae</taxon>
        <taxon>Streptophyta</taxon>
        <taxon>Embryophyta</taxon>
        <taxon>Tracheophyta</taxon>
        <taxon>Spermatophyta</taxon>
        <taxon>Magnoliopsida</taxon>
        <taxon>eudicotyledons</taxon>
        <taxon>Gunneridae</taxon>
        <taxon>Pentapetalae</taxon>
        <taxon>asterids</taxon>
        <taxon>lamiids</taxon>
        <taxon>Lamiales</taxon>
        <taxon>Phrymaceae</taxon>
        <taxon>Erythranthe</taxon>
    </lineage>
</organism>
<feature type="domain" description="NmrA-like" evidence="4">
    <location>
        <begin position="75"/>
        <end position="376"/>
    </location>
</feature>
<keyword evidence="3" id="KW-0560">Oxidoreductase</keyword>
<comment type="similarity">
    <text evidence="1">Belongs to the NmrA-type oxidoreductase family. Isoflavone reductase subfamily.</text>
</comment>
<evidence type="ECO:0000256" key="3">
    <source>
        <dbReference type="ARBA" id="ARBA00023002"/>
    </source>
</evidence>
<evidence type="ECO:0000313" key="5">
    <source>
        <dbReference type="EMBL" id="EYU37807.1"/>
    </source>
</evidence>
<dbReference type="Proteomes" id="UP000030748">
    <property type="component" value="Unassembled WGS sequence"/>
</dbReference>
<evidence type="ECO:0000313" key="6">
    <source>
        <dbReference type="Proteomes" id="UP000030748"/>
    </source>
</evidence>
<proteinExistence type="inferred from homology"/>
<dbReference type="CDD" id="cd05259">
    <property type="entry name" value="PCBER_SDR_a"/>
    <property type="match status" value="1"/>
</dbReference>
<dbReference type="PANTHER" id="PTHR43349">
    <property type="entry name" value="PINORESINOL REDUCTASE-RELATED"/>
    <property type="match status" value="1"/>
</dbReference>
<dbReference type="GO" id="GO:0009807">
    <property type="term" value="P:lignan biosynthetic process"/>
    <property type="evidence" value="ECO:0000318"/>
    <property type="project" value="GO_Central"/>
</dbReference>
<dbReference type="AlphaFoldDB" id="A0A022RBU6"/>
<dbReference type="InterPro" id="IPR045312">
    <property type="entry name" value="PCBER-like"/>
</dbReference>
<protein>
    <recommendedName>
        <fullName evidence="4">NmrA-like domain-containing protein</fullName>
    </recommendedName>
</protein>
<keyword evidence="2" id="KW-0521">NADP</keyword>
<dbReference type="PANTHER" id="PTHR43349:SF35">
    <property type="entry name" value="PHENYLCOUMARAN BENZYLIC ETHER REDUCTASE 1"/>
    <property type="match status" value="1"/>
</dbReference>
<evidence type="ECO:0000256" key="1">
    <source>
        <dbReference type="ARBA" id="ARBA00005725"/>
    </source>
</evidence>
<dbReference type="eggNOG" id="ENOG502QPMY">
    <property type="taxonomic scope" value="Eukaryota"/>
</dbReference>
<sequence length="381" mass="42391">MEYPDNMEMVFIYSAFVKGDQTYFDINSSNGVEGTELYPRIKYTTVNEHISLQITLDYFTIRLPSPARIVKMAGKSKILIIGGTGYMGKFIVEASISAGHPTFLLVRESTLSNPTPHKSDLIQTFTNSGATFIPGDLYDHESLVKAIKQVDVVISTVGSTQVNDQHMLLAAMKETSNVKRFFPSEFGSDVDRGHPVEPAKSIFGEKVQFRRLVEASGVPYTYVVSNCFAGLFVRALAQLDATAPPRDKVVILADGNTKAVFNTEEDIAAYTIKAVDDPRTLNKVLYIRPPANSISMNDLTTLWESKCGEKIERIYVPEEQVLKDIQEASTPLNVRMAIRHSVFVKGDQTNFEIEPSVGVEASEIYPDVKYATVDEMLDQYV</sequence>
<evidence type="ECO:0000256" key="2">
    <source>
        <dbReference type="ARBA" id="ARBA00022857"/>
    </source>
</evidence>
<evidence type="ECO:0000259" key="4">
    <source>
        <dbReference type="Pfam" id="PF05368"/>
    </source>
</evidence>
<accession>A0A022RBU6</accession>
<dbReference type="Gene3D" id="3.90.25.10">
    <property type="entry name" value="UDP-galactose 4-epimerase, domain 1"/>
    <property type="match status" value="2"/>
</dbReference>
<dbReference type="Pfam" id="PF05368">
    <property type="entry name" value="NmrA"/>
    <property type="match status" value="1"/>
</dbReference>
<dbReference type="SUPFAM" id="SSF51735">
    <property type="entry name" value="NAD(P)-binding Rossmann-fold domains"/>
    <property type="match status" value="1"/>
</dbReference>